<accession>Q01VF1</accession>
<sequence precursor="true">MTTRSYLSAAALVLVFVTGSDAQYPLLDKVAAKVVQKFEQSTCDQLLARKGQPKSAEEQQVVEFLRKDPARREAFLNRVAAPIANKMFECGLIP</sequence>
<dbReference type="HOGENOM" id="CLU_2379601_0_0_0"/>
<evidence type="ECO:0008006" key="3">
    <source>
        <dbReference type="Google" id="ProtNLM"/>
    </source>
</evidence>
<dbReference type="InParanoid" id="Q01VF1"/>
<reference evidence="2" key="1">
    <citation type="submission" date="2006-10" db="EMBL/GenBank/DDBJ databases">
        <title>Complete sequence of Solibacter usitatus Ellin6076.</title>
        <authorList>
            <consortium name="US DOE Joint Genome Institute"/>
            <person name="Copeland A."/>
            <person name="Lucas S."/>
            <person name="Lapidus A."/>
            <person name="Barry K."/>
            <person name="Detter J.C."/>
            <person name="Glavina del Rio T."/>
            <person name="Hammon N."/>
            <person name="Israni S."/>
            <person name="Dalin E."/>
            <person name="Tice H."/>
            <person name="Pitluck S."/>
            <person name="Thompson L.S."/>
            <person name="Brettin T."/>
            <person name="Bruce D."/>
            <person name="Han C."/>
            <person name="Tapia R."/>
            <person name="Gilna P."/>
            <person name="Schmutz J."/>
            <person name="Larimer F."/>
            <person name="Land M."/>
            <person name="Hauser L."/>
            <person name="Kyrpides N."/>
            <person name="Mikhailova N."/>
            <person name="Janssen P.H."/>
            <person name="Kuske C.R."/>
            <person name="Richardson P."/>
        </authorList>
    </citation>
    <scope>NUCLEOTIDE SEQUENCE</scope>
    <source>
        <strain evidence="2">Ellin6076</strain>
    </source>
</reference>
<feature type="chain" id="PRO_5004162749" description="Secreted protein" evidence="1">
    <location>
        <begin position="23"/>
        <end position="94"/>
    </location>
</feature>
<organism evidence="2">
    <name type="scientific">Solibacter usitatus (strain Ellin6076)</name>
    <dbReference type="NCBI Taxonomy" id="234267"/>
    <lineage>
        <taxon>Bacteria</taxon>
        <taxon>Pseudomonadati</taxon>
        <taxon>Acidobacteriota</taxon>
        <taxon>Terriglobia</taxon>
        <taxon>Bryobacterales</taxon>
        <taxon>Solibacteraceae</taxon>
        <taxon>Candidatus Solibacter</taxon>
    </lineage>
</organism>
<dbReference type="OrthoDB" id="565297at2"/>
<keyword evidence="1" id="KW-0732">Signal</keyword>
<protein>
    <recommendedName>
        <fullName evidence="3">Secreted protein</fullName>
    </recommendedName>
</protein>
<dbReference type="STRING" id="234267.Acid_5415"/>
<name>Q01VF1_SOLUE</name>
<dbReference type="KEGG" id="sus:Acid_5415"/>
<dbReference type="EMBL" id="CP000473">
    <property type="protein sequence ID" value="ABJ86364.1"/>
    <property type="molecule type" value="Genomic_DNA"/>
</dbReference>
<evidence type="ECO:0000313" key="2">
    <source>
        <dbReference type="EMBL" id="ABJ86364.1"/>
    </source>
</evidence>
<feature type="signal peptide" evidence="1">
    <location>
        <begin position="1"/>
        <end position="22"/>
    </location>
</feature>
<proteinExistence type="predicted"/>
<dbReference type="AlphaFoldDB" id="Q01VF1"/>
<gene>
    <name evidence="2" type="ordered locus">Acid_5415</name>
</gene>
<evidence type="ECO:0000256" key="1">
    <source>
        <dbReference type="SAM" id="SignalP"/>
    </source>
</evidence>
<dbReference type="eggNOG" id="ENOG50336AD">
    <property type="taxonomic scope" value="Bacteria"/>
</dbReference>